<protein>
    <recommendedName>
        <fullName evidence="1">C-type lectin domain-containing protein</fullName>
    </recommendedName>
</protein>
<dbReference type="VEuPathDB" id="VectorBase:LDEU014360"/>
<feature type="domain" description="C-type lectin" evidence="1">
    <location>
        <begin position="1"/>
        <end position="73"/>
    </location>
</feature>
<dbReference type="EMBL" id="NCKV01056743">
    <property type="protein sequence ID" value="RWS01944.1"/>
    <property type="molecule type" value="Genomic_DNA"/>
</dbReference>
<dbReference type="PANTHER" id="PTHR22803">
    <property type="entry name" value="MANNOSE, PHOSPHOLIPASE, LECTIN RECEPTOR RELATED"/>
    <property type="match status" value="1"/>
</dbReference>
<gene>
    <name evidence="2" type="ORF">B4U80_15077</name>
</gene>
<evidence type="ECO:0000313" key="3">
    <source>
        <dbReference type="Proteomes" id="UP000288716"/>
    </source>
</evidence>
<dbReference type="InterPro" id="IPR016186">
    <property type="entry name" value="C-type_lectin-like/link_sf"/>
</dbReference>
<sequence length="89" mass="10796">MRSQMVSIHSKEENNFLTSITNATYYWLGGKRNRYSNVTSKWDDGTPFNFENWRRENFENSPFEFIQFEKGFWIYFMNEKIGQLCQRSA</sequence>
<organism evidence="2 3">
    <name type="scientific">Leptotrombidium deliense</name>
    <dbReference type="NCBI Taxonomy" id="299467"/>
    <lineage>
        <taxon>Eukaryota</taxon>
        <taxon>Metazoa</taxon>
        <taxon>Ecdysozoa</taxon>
        <taxon>Arthropoda</taxon>
        <taxon>Chelicerata</taxon>
        <taxon>Arachnida</taxon>
        <taxon>Acari</taxon>
        <taxon>Acariformes</taxon>
        <taxon>Trombidiformes</taxon>
        <taxon>Prostigmata</taxon>
        <taxon>Anystina</taxon>
        <taxon>Parasitengona</taxon>
        <taxon>Trombiculoidea</taxon>
        <taxon>Trombiculidae</taxon>
        <taxon>Leptotrombidium</taxon>
    </lineage>
</organism>
<name>A0A443QG03_9ACAR</name>
<dbReference type="InterPro" id="IPR016187">
    <property type="entry name" value="CTDL_fold"/>
</dbReference>
<dbReference type="Pfam" id="PF00059">
    <property type="entry name" value="Lectin_C"/>
    <property type="match status" value="1"/>
</dbReference>
<feature type="non-terminal residue" evidence="2">
    <location>
        <position position="89"/>
    </location>
</feature>
<dbReference type="CDD" id="cd00037">
    <property type="entry name" value="CLECT"/>
    <property type="match status" value="1"/>
</dbReference>
<dbReference type="InterPro" id="IPR050111">
    <property type="entry name" value="C-type_lectin/snaclec_domain"/>
</dbReference>
<proteinExistence type="predicted"/>
<dbReference type="AlphaFoldDB" id="A0A443QG03"/>
<evidence type="ECO:0000313" key="2">
    <source>
        <dbReference type="EMBL" id="RWS01944.1"/>
    </source>
</evidence>
<accession>A0A443QG03</accession>
<comment type="caution">
    <text evidence="2">The sequence shown here is derived from an EMBL/GenBank/DDBJ whole genome shotgun (WGS) entry which is preliminary data.</text>
</comment>
<dbReference type="Gene3D" id="3.10.100.10">
    <property type="entry name" value="Mannose-Binding Protein A, subunit A"/>
    <property type="match status" value="1"/>
</dbReference>
<dbReference type="SUPFAM" id="SSF56436">
    <property type="entry name" value="C-type lectin-like"/>
    <property type="match status" value="1"/>
</dbReference>
<dbReference type="OrthoDB" id="6409202at2759"/>
<dbReference type="Proteomes" id="UP000288716">
    <property type="component" value="Unassembled WGS sequence"/>
</dbReference>
<dbReference type="PROSITE" id="PS50041">
    <property type="entry name" value="C_TYPE_LECTIN_2"/>
    <property type="match status" value="1"/>
</dbReference>
<evidence type="ECO:0000259" key="1">
    <source>
        <dbReference type="PROSITE" id="PS50041"/>
    </source>
</evidence>
<keyword evidence="3" id="KW-1185">Reference proteome</keyword>
<dbReference type="InterPro" id="IPR001304">
    <property type="entry name" value="C-type_lectin-like"/>
</dbReference>
<reference evidence="2 3" key="1">
    <citation type="journal article" date="2018" name="Gigascience">
        <title>Genomes of trombidid mites reveal novel predicted allergens and laterally-transferred genes associated with secondary metabolism.</title>
        <authorList>
            <person name="Dong X."/>
            <person name="Chaisiri K."/>
            <person name="Xia D."/>
            <person name="Armstrong S.D."/>
            <person name="Fang Y."/>
            <person name="Donnelly M.J."/>
            <person name="Kadowaki T."/>
            <person name="McGarry J.W."/>
            <person name="Darby A.C."/>
            <person name="Makepeace B.L."/>
        </authorList>
    </citation>
    <scope>NUCLEOTIDE SEQUENCE [LARGE SCALE GENOMIC DNA]</scope>
    <source>
        <strain evidence="2">UoL-UT</strain>
    </source>
</reference>